<dbReference type="GO" id="GO:0051537">
    <property type="term" value="F:2 iron, 2 sulfur cluster binding"/>
    <property type="evidence" value="ECO:0007669"/>
    <property type="project" value="UniProtKB-KW"/>
</dbReference>
<dbReference type="InterPro" id="IPR001128">
    <property type="entry name" value="Cyt_P450"/>
</dbReference>
<dbReference type="InterPro" id="IPR017972">
    <property type="entry name" value="Cyt_P450_CS"/>
</dbReference>
<evidence type="ECO:0000259" key="8">
    <source>
        <dbReference type="PROSITE" id="PS51384"/>
    </source>
</evidence>
<dbReference type="Gene3D" id="3.10.20.30">
    <property type="match status" value="1"/>
</dbReference>
<dbReference type="InterPro" id="IPR006058">
    <property type="entry name" value="2Fe2S_fd_BS"/>
</dbReference>
<dbReference type="SUPFAM" id="SSF63380">
    <property type="entry name" value="Riboflavin synthase domain-like"/>
    <property type="match status" value="1"/>
</dbReference>
<dbReference type="SUPFAM" id="SSF54292">
    <property type="entry name" value="2Fe-2S ferredoxin-like"/>
    <property type="match status" value="1"/>
</dbReference>
<evidence type="ECO:0000256" key="6">
    <source>
        <dbReference type="SAM" id="MobiDB-lite"/>
    </source>
</evidence>
<dbReference type="PROSITE" id="PS51085">
    <property type="entry name" value="2FE2S_FER_2"/>
    <property type="match status" value="1"/>
</dbReference>
<dbReference type="PRINTS" id="PR00359">
    <property type="entry name" value="BP450"/>
</dbReference>
<dbReference type="GeneID" id="19273749"/>
<dbReference type="Pfam" id="PF00111">
    <property type="entry name" value="Fer2"/>
    <property type="match status" value="1"/>
</dbReference>
<dbReference type="InterPro" id="IPR017938">
    <property type="entry name" value="Riboflavin_synthase-like_b-brl"/>
</dbReference>
<dbReference type="InterPro" id="IPR036010">
    <property type="entry name" value="2Fe-2S_ferredoxin-like_sf"/>
</dbReference>
<dbReference type="InterPro" id="IPR001041">
    <property type="entry name" value="2Fe-2S_ferredoxin-type"/>
</dbReference>
<evidence type="ECO:0000256" key="5">
    <source>
        <dbReference type="ARBA" id="ARBA00023014"/>
    </source>
</evidence>
<keyword evidence="3" id="KW-0479">Metal-binding</keyword>
<keyword evidence="2" id="KW-0001">2Fe-2S</keyword>
<evidence type="ECO:0000256" key="4">
    <source>
        <dbReference type="ARBA" id="ARBA00023004"/>
    </source>
</evidence>
<dbReference type="CDD" id="cd00207">
    <property type="entry name" value="fer2"/>
    <property type="match status" value="1"/>
</dbReference>
<dbReference type="PRINTS" id="PR00385">
    <property type="entry name" value="P450"/>
</dbReference>
<reference evidence="10" key="1">
    <citation type="journal article" date="2015" name="BMC Genomics">
        <title>Genomic and transcriptomic analysis of the endophytic fungus Pestalotiopsis fici reveals its lifestyle and high potential for synthesis of natural products.</title>
        <authorList>
            <person name="Wang X."/>
            <person name="Zhang X."/>
            <person name="Liu L."/>
            <person name="Xiang M."/>
            <person name="Wang W."/>
            <person name="Sun X."/>
            <person name="Che Y."/>
            <person name="Guo L."/>
            <person name="Liu G."/>
            <person name="Guo L."/>
            <person name="Wang C."/>
            <person name="Yin W.B."/>
            <person name="Stadler M."/>
            <person name="Zhang X."/>
            <person name="Liu X."/>
        </authorList>
    </citation>
    <scope>NUCLEOTIDE SEQUENCE [LARGE SCALE GENOMIC DNA]</scope>
    <source>
        <strain evidence="10">W106-1 / CGMCC3.15140</strain>
    </source>
</reference>
<evidence type="ECO:0000256" key="3">
    <source>
        <dbReference type="ARBA" id="ARBA00022723"/>
    </source>
</evidence>
<dbReference type="PANTHER" id="PTHR46696:SF6">
    <property type="entry name" value="P450, PUTATIVE (EUROFUNG)-RELATED"/>
    <property type="match status" value="1"/>
</dbReference>
<dbReference type="InterPro" id="IPR002397">
    <property type="entry name" value="Cyt_P450_B"/>
</dbReference>
<dbReference type="InterPro" id="IPR036396">
    <property type="entry name" value="Cyt_P450_sf"/>
</dbReference>
<evidence type="ECO:0000313" key="10">
    <source>
        <dbReference type="Proteomes" id="UP000030651"/>
    </source>
</evidence>
<dbReference type="Gene3D" id="3.40.50.80">
    <property type="entry name" value="Nucleotide-binding domain of ferredoxin-NADP reductase (FNR) module"/>
    <property type="match status" value="1"/>
</dbReference>
<dbReference type="GO" id="GO:0020037">
    <property type="term" value="F:heme binding"/>
    <property type="evidence" value="ECO:0007669"/>
    <property type="project" value="InterPro"/>
</dbReference>
<keyword evidence="4" id="KW-0408">Iron</keyword>
<dbReference type="InterPro" id="IPR012675">
    <property type="entry name" value="Beta-grasp_dom_sf"/>
</dbReference>
<dbReference type="PROSITE" id="PS00197">
    <property type="entry name" value="2FE2S_FER_1"/>
    <property type="match status" value="1"/>
</dbReference>
<dbReference type="GO" id="GO:0004497">
    <property type="term" value="F:monooxygenase activity"/>
    <property type="evidence" value="ECO:0007669"/>
    <property type="project" value="InterPro"/>
</dbReference>
<dbReference type="GO" id="GO:0016705">
    <property type="term" value="F:oxidoreductase activity, acting on paired donors, with incorporation or reduction of molecular oxygen"/>
    <property type="evidence" value="ECO:0007669"/>
    <property type="project" value="InterPro"/>
</dbReference>
<feature type="domain" description="FAD-binding FR-type" evidence="8">
    <location>
        <begin position="446"/>
        <end position="548"/>
    </location>
</feature>
<protein>
    <recommendedName>
        <fullName evidence="11">Cytochrome P450</fullName>
    </recommendedName>
</protein>
<proteinExistence type="inferred from homology"/>
<dbReference type="CDD" id="cd06185">
    <property type="entry name" value="PDR_like"/>
    <property type="match status" value="1"/>
</dbReference>
<dbReference type="Gene3D" id="2.40.30.10">
    <property type="entry name" value="Translation factors"/>
    <property type="match status" value="1"/>
</dbReference>
<accession>W3WYD0</accession>
<dbReference type="SUPFAM" id="SSF52343">
    <property type="entry name" value="Ferredoxin reductase-like, C-terminal NADP-linked domain"/>
    <property type="match status" value="1"/>
</dbReference>
<evidence type="ECO:0000256" key="2">
    <source>
        <dbReference type="ARBA" id="ARBA00022714"/>
    </source>
</evidence>
<dbReference type="InterPro" id="IPR039261">
    <property type="entry name" value="FNR_nucleotide-bd"/>
</dbReference>
<comment type="similarity">
    <text evidence="1">Belongs to the cytochrome P450 family.</text>
</comment>
<dbReference type="SUPFAM" id="SSF48264">
    <property type="entry name" value="Cytochrome P450"/>
    <property type="match status" value="1"/>
</dbReference>
<keyword evidence="5" id="KW-0411">Iron-sulfur</keyword>
<evidence type="ECO:0000313" key="9">
    <source>
        <dbReference type="EMBL" id="ETS78883.1"/>
    </source>
</evidence>
<dbReference type="eggNOG" id="ENOG502R05R">
    <property type="taxonomic scope" value="Eukaryota"/>
</dbReference>
<dbReference type="RefSeq" id="XP_007835508.1">
    <property type="nucleotide sequence ID" value="XM_007837317.1"/>
</dbReference>
<dbReference type="PROSITE" id="PS00086">
    <property type="entry name" value="CYTOCHROME_P450"/>
    <property type="match status" value="1"/>
</dbReference>
<gene>
    <name evidence="9" type="ORF">PFICI_08736</name>
</gene>
<sequence length="760" mass="85081">MLVTNIPSPSILGKSGSIPQQKDSHALQAPEIFDDPSNLFRDLEVLRESDNIEFNEHLKAYVVTRYNDIVQILDNPETFSSQPTVPVPPDFMVSRLQSKCPLRGTLLGLDNPDHDRLRRSVASFFVPRRLKRFQPLMESFANQLIDDFIEDDQVEIKSSFALPLPLKIISAIAGLDPERWQWVGQSLALFGGHADMNVGTLEDKIQGIIALHEHIADLIQQRKRDRRDDLISHIWNERDSGNVTMTDFEHLSMIPGLLLAGHETTTNLLSMGLSHLLHNNLWTIATENDQSTEAAIEELVRYESAITGMKRLVTRPVQIGNICFQPGDVLFAAYNAGSRDPAQFTHPSSVSVGQQGKSQHLGFGRGIHACLGAPLARLLLRVEMQTLAKRLPGLRLVTPYEDRIYHPVSEGRGIDRLLLSWDSQAVSKPDKAEPLIAYVPSHTLKDEVISTSVEDIVKVAQNVIQITFSPLPESKLPTWSPGAHIDVPVGEKGFRQYSLCSGPRDRARWRIAVLKEHKGQGGSEFIHRTFQKGQRIDLRGPRNHFALRKSDKYIFIAGGIGITPIRAMIEEVEAQESEYQLLYLGNERQNMAYVDELSRNPRASVWVKSTQGPCDLGHFFAGRDFTGSLVYCCGPERLMVAVERLFSNHLPSSAIHVERFSNNFASSHKPNQPFDIVLARSNRTLRVPENQSILQVLHENGVPLMSTCTKGTCGTCEVSVIDGVPEHRDTVLTHEEKAANRSLMTCVSRCKGKQLTLDLW</sequence>
<feature type="region of interest" description="Disordered" evidence="6">
    <location>
        <begin position="1"/>
        <end position="24"/>
    </location>
</feature>
<dbReference type="InParanoid" id="W3WYD0"/>
<organism evidence="9 10">
    <name type="scientific">Pestalotiopsis fici (strain W106-1 / CGMCC3.15140)</name>
    <dbReference type="NCBI Taxonomy" id="1229662"/>
    <lineage>
        <taxon>Eukaryota</taxon>
        <taxon>Fungi</taxon>
        <taxon>Dikarya</taxon>
        <taxon>Ascomycota</taxon>
        <taxon>Pezizomycotina</taxon>
        <taxon>Sordariomycetes</taxon>
        <taxon>Xylariomycetidae</taxon>
        <taxon>Amphisphaeriales</taxon>
        <taxon>Sporocadaceae</taxon>
        <taxon>Pestalotiopsis</taxon>
    </lineage>
</organism>
<dbReference type="PANTHER" id="PTHR46696">
    <property type="entry name" value="P450, PUTATIVE (EUROFUNG)-RELATED"/>
    <property type="match status" value="1"/>
</dbReference>
<name>W3WYD0_PESFW</name>
<feature type="domain" description="2Fe-2S ferredoxin-type" evidence="7">
    <location>
        <begin position="674"/>
        <end position="760"/>
    </location>
</feature>
<dbReference type="Gene3D" id="1.10.630.10">
    <property type="entry name" value="Cytochrome P450"/>
    <property type="match status" value="1"/>
</dbReference>
<dbReference type="EMBL" id="KI912114">
    <property type="protein sequence ID" value="ETS78883.1"/>
    <property type="molecule type" value="Genomic_DNA"/>
</dbReference>
<dbReference type="OrthoDB" id="3945418at2759"/>
<evidence type="ECO:0008006" key="11">
    <source>
        <dbReference type="Google" id="ProtNLM"/>
    </source>
</evidence>
<evidence type="ECO:0000256" key="1">
    <source>
        <dbReference type="ARBA" id="ARBA00010617"/>
    </source>
</evidence>
<dbReference type="KEGG" id="pfy:PFICI_08736"/>
<dbReference type="PROSITE" id="PS51384">
    <property type="entry name" value="FAD_FR"/>
    <property type="match status" value="1"/>
</dbReference>
<dbReference type="HOGENOM" id="CLU_020412_1_0_1"/>
<dbReference type="GO" id="GO:0005506">
    <property type="term" value="F:iron ion binding"/>
    <property type="evidence" value="ECO:0007669"/>
    <property type="project" value="InterPro"/>
</dbReference>
<dbReference type="InterPro" id="IPR017927">
    <property type="entry name" value="FAD-bd_FR_type"/>
</dbReference>
<evidence type="ECO:0000259" key="7">
    <source>
        <dbReference type="PROSITE" id="PS51085"/>
    </source>
</evidence>
<dbReference type="Pfam" id="PF00067">
    <property type="entry name" value="p450"/>
    <property type="match status" value="1"/>
</dbReference>
<dbReference type="AlphaFoldDB" id="W3WYD0"/>
<dbReference type="OMA" id="EDEPAHM"/>
<keyword evidence="10" id="KW-1185">Reference proteome</keyword>
<dbReference type="Proteomes" id="UP000030651">
    <property type="component" value="Unassembled WGS sequence"/>
</dbReference>